<keyword evidence="5" id="KW-0479">Metal-binding</keyword>
<comment type="caution">
    <text evidence="9">The sequence shown here is derived from an EMBL/GenBank/DDBJ whole genome shotgun (WGS) entry which is preliminary data.</text>
</comment>
<evidence type="ECO:0000256" key="4">
    <source>
        <dbReference type="ARBA" id="ARBA00022722"/>
    </source>
</evidence>
<evidence type="ECO:0000259" key="8">
    <source>
        <dbReference type="Pfam" id="PF13359"/>
    </source>
</evidence>
<keyword evidence="4" id="KW-0540">Nuclease</keyword>
<dbReference type="VEuPathDB" id="FungiDB:PSHT_13612"/>
<gene>
    <name evidence="9" type="ORF">PSTT_08985</name>
</gene>
<keyword evidence="6" id="KW-0378">Hydrolase</keyword>
<reference evidence="9" key="1">
    <citation type="submission" date="2017-12" db="EMBL/GenBank/DDBJ databases">
        <title>Gene loss provides genomic basis for host adaptation in cereal stripe rust fungi.</title>
        <authorList>
            <person name="Xia C."/>
        </authorList>
    </citation>
    <scope>NUCLEOTIDE SEQUENCE [LARGE SCALE GENOMIC DNA]</scope>
    <source>
        <strain evidence="9">93-210</strain>
    </source>
</reference>
<evidence type="ECO:0000256" key="2">
    <source>
        <dbReference type="ARBA" id="ARBA00004123"/>
    </source>
</evidence>
<dbReference type="GO" id="GO:0005634">
    <property type="term" value="C:nucleus"/>
    <property type="evidence" value="ECO:0007669"/>
    <property type="project" value="UniProtKB-SubCell"/>
</dbReference>
<comment type="similarity">
    <text evidence="3">Belongs to the HARBI1 family.</text>
</comment>
<dbReference type="GO" id="GO:0046872">
    <property type="term" value="F:metal ion binding"/>
    <property type="evidence" value="ECO:0007669"/>
    <property type="project" value="UniProtKB-KW"/>
</dbReference>
<dbReference type="PANTHER" id="PTHR22930">
    <property type="match status" value="1"/>
</dbReference>
<dbReference type="InterPro" id="IPR045249">
    <property type="entry name" value="HARBI1-like"/>
</dbReference>
<protein>
    <recommendedName>
        <fullName evidence="8">DDE Tnp4 domain-containing protein</fullName>
    </recommendedName>
</protein>
<dbReference type="GO" id="GO:0004518">
    <property type="term" value="F:nuclease activity"/>
    <property type="evidence" value="ECO:0007669"/>
    <property type="project" value="UniProtKB-KW"/>
</dbReference>
<evidence type="ECO:0000256" key="1">
    <source>
        <dbReference type="ARBA" id="ARBA00001968"/>
    </source>
</evidence>
<name>A0A2S4VA80_9BASI</name>
<dbReference type="Pfam" id="PF13359">
    <property type="entry name" value="DDE_Tnp_4"/>
    <property type="match status" value="1"/>
</dbReference>
<dbReference type="AlphaFoldDB" id="A0A2S4VA80"/>
<comment type="subcellular location">
    <subcellularLocation>
        <location evidence="2">Nucleus</location>
    </subcellularLocation>
</comment>
<evidence type="ECO:0000256" key="3">
    <source>
        <dbReference type="ARBA" id="ARBA00006958"/>
    </source>
</evidence>
<evidence type="ECO:0000256" key="7">
    <source>
        <dbReference type="ARBA" id="ARBA00023242"/>
    </source>
</evidence>
<dbReference type="VEuPathDB" id="FungiDB:PSTT_08985"/>
<dbReference type="PANTHER" id="PTHR22930:SF85">
    <property type="entry name" value="GH03217P-RELATED"/>
    <property type="match status" value="1"/>
</dbReference>
<evidence type="ECO:0000256" key="5">
    <source>
        <dbReference type="ARBA" id="ARBA00022723"/>
    </source>
</evidence>
<keyword evidence="10" id="KW-1185">Reference proteome</keyword>
<evidence type="ECO:0000313" key="10">
    <source>
        <dbReference type="Proteomes" id="UP000239156"/>
    </source>
</evidence>
<organism evidence="9 10">
    <name type="scientific">Puccinia striiformis</name>
    <dbReference type="NCBI Taxonomy" id="27350"/>
    <lineage>
        <taxon>Eukaryota</taxon>
        <taxon>Fungi</taxon>
        <taxon>Dikarya</taxon>
        <taxon>Basidiomycota</taxon>
        <taxon>Pucciniomycotina</taxon>
        <taxon>Pucciniomycetes</taxon>
        <taxon>Pucciniales</taxon>
        <taxon>Pucciniaceae</taxon>
        <taxon>Puccinia</taxon>
    </lineage>
</organism>
<dbReference type="GO" id="GO:0016787">
    <property type="term" value="F:hydrolase activity"/>
    <property type="evidence" value="ECO:0007669"/>
    <property type="project" value="UniProtKB-KW"/>
</dbReference>
<comment type="cofactor">
    <cofactor evidence="1">
        <name>a divalent metal cation</name>
        <dbReference type="ChEBI" id="CHEBI:60240"/>
    </cofactor>
</comment>
<sequence length="413" mass="46341">MRGSNFGQLVRDGPSNTHASFNQLQVTRPQEQSSYTQNKSNTDRLQPSLVLTCLVMRNHSERQMVIRDLGLIIVWLDSQDSDLMVESAIGIRALPTISQLAFPRSPMLQKTFDTLFSEEAEAMDLLQQVLSHRYLEARRPPKSRAARTSKDGFVQVLEKIVGNPVFHRGGGRWAQLPIAHQLALTLERLGSNGNGASVGRFSRNLQVGRGTVIKVSRQVIAALVSLGRMYVQWPNRERRAEISEVLRMEGFERCVGFVDGTTIPLFQRPGFDGETFFDCKKRYSLNAQIVCDCDKYITSFLTGWPGSCGDSKVYKRMQLHVNSSEYFDEGQYLLADSAYELTNTVIPSYKSPASNSSINTEFNYCVAKARVRNEHTIGILKARWSSLQDAITSVLARSHARACGLALQLYHPP</sequence>
<evidence type="ECO:0000256" key="6">
    <source>
        <dbReference type="ARBA" id="ARBA00022801"/>
    </source>
</evidence>
<accession>A0A2S4VA80</accession>
<evidence type="ECO:0000313" key="9">
    <source>
        <dbReference type="EMBL" id="POW06436.1"/>
    </source>
</evidence>
<keyword evidence="7" id="KW-0539">Nucleus</keyword>
<feature type="domain" description="DDE Tnp4" evidence="8">
    <location>
        <begin position="258"/>
        <end position="395"/>
    </location>
</feature>
<proteinExistence type="inferred from homology"/>
<dbReference type="InterPro" id="IPR027806">
    <property type="entry name" value="HARBI1_dom"/>
</dbReference>
<dbReference type="EMBL" id="PKSL01000086">
    <property type="protein sequence ID" value="POW06436.1"/>
    <property type="molecule type" value="Genomic_DNA"/>
</dbReference>
<dbReference type="Proteomes" id="UP000239156">
    <property type="component" value="Unassembled WGS sequence"/>
</dbReference>